<keyword evidence="7" id="KW-0732">Signal</keyword>
<dbReference type="GO" id="GO:0033176">
    <property type="term" value="C:proton-transporting V-type ATPase complex"/>
    <property type="evidence" value="ECO:0007669"/>
    <property type="project" value="TreeGrafter"/>
</dbReference>
<dbReference type="AlphaFoldDB" id="A0A091E1R7"/>
<feature type="domain" description="V-type proton ATPase subunit S1 luminal" evidence="8">
    <location>
        <begin position="86"/>
        <end position="188"/>
    </location>
</feature>
<dbReference type="InterPro" id="IPR046756">
    <property type="entry name" value="VAS1/VOA1_TM"/>
</dbReference>
<dbReference type="GO" id="GO:0030641">
    <property type="term" value="P:regulation of cellular pH"/>
    <property type="evidence" value="ECO:0007669"/>
    <property type="project" value="TreeGrafter"/>
</dbReference>
<evidence type="ECO:0000259" key="9">
    <source>
        <dbReference type="Pfam" id="PF20520"/>
    </source>
</evidence>
<keyword evidence="11" id="KW-1185">Reference proteome</keyword>
<evidence type="ECO:0000259" key="8">
    <source>
        <dbReference type="Pfam" id="PF05827"/>
    </source>
</evidence>
<name>A0A091E1R7_FUKDA</name>
<reference evidence="10 11" key="1">
    <citation type="submission" date="2013-11" db="EMBL/GenBank/DDBJ databases">
        <title>The Damaraland mole rat (Fukomys damarensis) genome and evolution of African mole rats.</title>
        <authorList>
            <person name="Gladyshev V.N."/>
            <person name="Fang X."/>
        </authorList>
    </citation>
    <scope>NUCLEOTIDE SEQUENCE [LARGE SCALE GENOMIC DNA]</scope>
    <source>
        <tissue evidence="10">Liver</tissue>
    </source>
</reference>
<evidence type="ECO:0000256" key="2">
    <source>
        <dbReference type="ARBA" id="ARBA00009037"/>
    </source>
</evidence>
<evidence type="ECO:0000256" key="4">
    <source>
        <dbReference type="ARBA" id="ARBA00022989"/>
    </source>
</evidence>
<dbReference type="InterPro" id="IPR046755">
    <property type="entry name" value="VAS1_LD"/>
</dbReference>
<evidence type="ECO:0000256" key="7">
    <source>
        <dbReference type="SAM" id="SignalP"/>
    </source>
</evidence>
<proteinExistence type="inferred from homology"/>
<dbReference type="GO" id="GO:0001671">
    <property type="term" value="F:ATPase activator activity"/>
    <property type="evidence" value="ECO:0007669"/>
    <property type="project" value="TreeGrafter"/>
</dbReference>
<evidence type="ECO:0000313" key="11">
    <source>
        <dbReference type="Proteomes" id="UP000028990"/>
    </source>
</evidence>
<keyword evidence="4 6" id="KW-1133">Transmembrane helix</keyword>
<keyword evidence="5 6" id="KW-0472">Membrane</keyword>
<evidence type="ECO:0000256" key="5">
    <source>
        <dbReference type="ARBA" id="ARBA00023136"/>
    </source>
</evidence>
<protein>
    <submittedName>
        <fullName evidence="10">V-type proton ATPase subunit S1-like protein</fullName>
    </submittedName>
</protein>
<accession>A0A091E1R7</accession>
<organism evidence="10 11">
    <name type="scientific">Fukomys damarensis</name>
    <name type="common">Damaraland mole rat</name>
    <name type="synonym">Cryptomys damarensis</name>
    <dbReference type="NCBI Taxonomy" id="885580"/>
    <lineage>
        <taxon>Eukaryota</taxon>
        <taxon>Metazoa</taxon>
        <taxon>Chordata</taxon>
        <taxon>Craniata</taxon>
        <taxon>Vertebrata</taxon>
        <taxon>Euteleostomi</taxon>
        <taxon>Mammalia</taxon>
        <taxon>Eutheria</taxon>
        <taxon>Euarchontoglires</taxon>
        <taxon>Glires</taxon>
        <taxon>Rodentia</taxon>
        <taxon>Hystricomorpha</taxon>
        <taxon>Bathyergidae</taxon>
        <taxon>Fukomys</taxon>
    </lineage>
</organism>
<dbReference type="Pfam" id="PF20520">
    <property type="entry name" value="Ac45-VOA1_TM"/>
    <property type="match status" value="1"/>
</dbReference>
<dbReference type="Gene3D" id="2.40.160.110">
    <property type="match status" value="1"/>
</dbReference>
<feature type="signal peptide" evidence="7">
    <location>
        <begin position="1"/>
        <end position="24"/>
    </location>
</feature>
<dbReference type="Pfam" id="PF05827">
    <property type="entry name" value="VAS1_LD"/>
    <property type="match status" value="1"/>
</dbReference>
<comment type="subcellular location">
    <subcellularLocation>
        <location evidence="1">Membrane</location>
        <topology evidence="1">Single-pass membrane protein</topology>
    </subcellularLocation>
</comment>
<gene>
    <name evidence="10" type="ORF">H920_01328</name>
</gene>
<keyword evidence="3 6" id="KW-0812">Transmembrane</keyword>
<dbReference type="PANTHER" id="PTHR12471">
    <property type="entry name" value="VACUOLAR ATP SYNTHASE SUBUNIT S1"/>
    <property type="match status" value="1"/>
</dbReference>
<evidence type="ECO:0000313" key="10">
    <source>
        <dbReference type="EMBL" id="KFO37252.1"/>
    </source>
</evidence>
<dbReference type="InterPro" id="IPR008388">
    <property type="entry name" value="Ac45_acc_su"/>
</dbReference>
<feature type="chain" id="PRO_5001873675" evidence="7">
    <location>
        <begin position="25"/>
        <end position="356"/>
    </location>
</feature>
<feature type="transmembrane region" description="Helical" evidence="6">
    <location>
        <begin position="280"/>
        <end position="304"/>
    </location>
</feature>
<evidence type="ECO:0000256" key="3">
    <source>
        <dbReference type="ARBA" id="ARBA00022692"/>
    </source>
</evidence>
<dbReference type="EMBL" id="KN120985">
    <property type="protein sequence ID" value="KFO37252.1"/>
    <property type="molecule type" value="Genomic_DNA"/>
</dbReference>
<feature type="domain" description="V-type proton ATPase subunit S1/VOA1 transmembrane" evidence="9">
    <location>
        <begin position="276"/>
        <end position="310"/>
    </location>
</feature>
<evidence type="ECO:0000256" key="1">
    <source>
        <dbReference type="ARBA" id="ARBA00004167"/>
    </source>
</evidence>
<dbReference type="Proteomes" id="UP000028990">
    <property type="component" value="Unassembled WGS sequence"/>
</dbReference>
<dbReference type="STRING" id="885580.ENSFDAP00000019223"/>
<evidence type="ECO:0000256" key="6">
    <source>
        <dbReference type="SAM" id="Phobius"/>
    </source>
</evidence>
<sequence length="356" mass="39315">MVRLVIHFTVLSLLLSSYIHKLLSCNLSTHTIIHLADQQANGEMKPVQNFTPEPITQALNYNQSKGEHDSTFSPHNPMRVAFGGTPCILFWARRITVTFQNQTWLDLTDAAFGRKAVVDTHSSNCSEESATLSLKFGDTENPTALAIRFVLSNGELPGRSWFSLRQVEIVLNGSTRASFLAPVRCCGPATRGMVPARGRSPCWTSRASHFHTCPGTGGGQCQQGQALPYVQCCPTKPGDPGLARRKRRTLFPAPLIQGFAVQGGQFAEARDCAPSLSPAVLLGLAVSLILLLVLAYALHMLLYLRLLDRHYEFIATSPTHFPQLRAHRATEEKELLRSQGQESYELQSQQICKIYA</sequence>
<dbReference type="PANTHER" id="PTHR12471:SF3">
    <property type="entry name" value="ATPASE, H+ TRANSPORTING, LYSOSOMAL ACCESSORY PROTEIN 1-LIKE"/>
    <property type="match status" value="1"/>
</dbReference>
<comment type="similarity">
    <text evidence="2">Belongs to the vacuolar ATPase subunit S1 family.</text>
</comment>